<keyword evidence="3" id="KW-1185">Reference proteome</keyword>
<dbReference type="Proteomes" id="UP000240728">
    <property type="component" value="Unassembled WGS sequence"/>
</dbReference>
<accession>A0AAX0YTZ8</accession>
<reference evidence="2 3" key="1">
    <citation type="submission" date="2018-01" db="EMBL/GenBank/DDBJ databases">
        <title>Whole genome sequencing of Histamine producing bacteria.</title>
        <authorList>
            <person name="Butler K."/>
        </authorList>
    </citation>
    <scope>NUCLEOTIDE SEQUENCE [LARGE SCALE GENOMIC DNA]</scope>
    <source>
        <strain evidence="2 3">A1-4</strain>
    </source>
</reference>
<dbReference type="EMBL" id="PYOZ01000010">
    <property type="protein sequence ID" value="PSX44111.1"/>
    <property type="molecule type" value="Genomic_DNA"/>
</dbReference>
<dbReference type="AlphaFoldDB" id="A0AAX0YTZ8"/>
<gene>
    <name evidence="2" type="ORF">C0W53_15905</name>
</gene>
<name>A0AAX0YTZ8_9GAMM</name>
<protein>
    <recommendedName>
        <fullName evidence="4">Single-stranded DNA-binding protein</fullName>
    </recommendedName>
</protein>
<comment type="caution">
    <text evidence="2">The sequence shown here is derived from an EMBL/GenBank/DDBJ whole genome shotgun (WGS) entry which is preliminary data.</text>
</comment>
<proteinExistence type="predicted"/>
<sequence>MQNLLSIDGDLITCRVMSVRVKQGTNGPFGSINVVTQRRKNNPEYSQNNLNVSKYIYCDEYYWVNISGAIAKKLVQNPQGLNSGDELIIKYEAGQYIKTGDQYPIITMQAKSILLHITKVELDCLKHNFPKQRNYSSKHNQVSQYANVPQKYNSPPTDRWSSQPA</sequence>
<evidence type="ECO:0000313" key="2">
    <source>
        <dbReference type="EMBL" id="PSX44111.1"/>
    </source>
</evidence>
<dbReference type="RefSeq" id="WP_045043119.1">
    <property type="nucleotide sequence ID" value="NZ_JZTB01000014.1"/>
</dbReference>
<evidence type="ECO:0000313" key="3">
    <source>
        <dbReference type="Proteomes" id="UP000240728"/>
    </source>
</evidence>
<evidence type="ECO:0000256" key="1">
    <source>
        <dbReference type="SAM" id="MobiDB-lite"/>
    </source>
</evidence>
<organism evidence="2 3">
    <name type="scientific">Photobacterium kishitanii</name>
    <dbReference type="NCBI Taxonomy" id="318456"/>
    <lineage>
        <taxon>Bacteria</taxon>
        <taxon>Pseudomonadati</taxon>
        <taxon>Pseudomonadota</taxon>
        <taxon>Gammaproteobacteria</taxon>
        <taxon>Vibrionales</taxon>
        <taxon>Vibrionaceae</taxon>
        <taxon>Photobacterium</taxon>
    </lineage>
</organism>
<evidence type="ECO:0008006" key="4">
    <source>
        <dbReference type="Google" id="ProtNLM"/>
    </source>
</evidence>
<feature type="region of interest" description="Disordered" evidence="1">
    <location>
        <begin position="135"/>
        <end position="165"/>
    </location>
</feature>